<feature type="domain" description="Major facilitator superfamily (MFS) profile" evidence="8">
    <location>
        <begin position="9"/>
        <end position="416"/>
    </location>
</feature>
<proteinExistence type="predicted"/>
<feature type="transmembrane region" description="Helical" evidence="7">
    <location>
        <begin position="135"/>
        <end position="156"/>
    </location>
</feature>
<keyword evidence="5 7" id="KW-1133">Transmembrane helix</keyword>
<feature type="transmembrane region" description="Helical" evidence="7">
    <location>
        <begin position="366"/>
        <end position="385"/>
    </location>
</feature>
<comment type="subcellular location">
    <subcellularLocation>
        <location evidence="1">Cell membrane</location>
        <topology evidence="1">Multi-pass membrane protein</topology>
    </subcellularLocation>
</comment>
<dbReference type="AlphaFoldDB" id="A0A2V3IHH3"/>
<keyword evidence="6 7" id="KW-0472">Membrane</keyword>
<dbReference type="Pfam" id="PF07690">
    <property type="entry name" value="MFS_1"/>
    <property type="match status" value="2"/>
</dbReference>
<protein>
    <recommendedName>
        <fullName evidence="8">Major facilitator superfamily (MFS) profile domain-containing protein</fullName>
    </recommendedName>
</protein>
<dbReference type="GO" id="GO:0005886">
    <property type="term" value="C:plasma membrane"/>
    <property type="evidence" value="ECO:0007669"/>
    <property type="project" value="UniProtKB-SubCell"/>
</dbReference>
<dbReference type="SUPFAM" id="SSF103473">
    <property type="entry name" value="MFS general substrate transporter"/>
    <property type="match status" value="1"/>
</dbReference>
<feature type="transmembrane region" description="Helical" evidence="7">
    <location>
        <begin position="50"/>
        <end position="71"/>
    </location>
</feature>
<feature type="transmembrane region" description="Helical" evidence="7">
    <location>
        <begin position="12"/>
        <end position="30"/>
    </location>
</feature>
<name>A0A2V3IHH3_9FLOR</name>
<dbReference type="InterPro" id="IPR020846">
    <property type="entry name" value="MFS_dom"/>
</dbReference>
<evidence type="ECO:0000259" key="8">
    <source>
        <dbReference type="PROSITE" id="PS50850"/>
    </source>
</evidence>
<dbReference type="EMBL" id="NBIV01000210">
    <property type="protein sequence ID" value="PXF41527.1"/>
    <property type="molecule type" value="Genomic_DNA"/>
</dbReference>
<keyword evidence="10" id="KW-1185">Reference proteome</keyword>
<evidence type="ECO:0000256" key="4">
    <source>
        <dbReference type="ARBA" id="ARBA00022692"/>
    </source>
</evidence>
<evidence type="ECO:0000256" key="1">
    <source>
        <dbReference type="ARBA" id="ARBA00004651"/>
    </source>
</evidence>
<feature type="transmembrane region" description="Helical" evidence="7">
    <location>
        <begin position="168"/>
        <end position="189"/>
    </location>
</feature>
<evidence type="ECO:0000256" key="6">
    <source>
        <dbReference type="ARBA" id="ARBA00023136"/>
    </source>
</evidence>
<keyword evidence="2" id="KW-0813">Transport</keyword>
<feature type="transmembrane region" description="Helical" evidence="7">
    <location>
        <begin position="225"/>
        <end position="252"/>
    </location>
</feature>
<evidence type="ECO:0000313" key="9">
    <source>
        <dbReference type="EMBL" id="PXF41527.1"/>
    </source>
</evidence>
<feature type="transmembrane region" description="Helical" evidence="7">
    <location>
        <begin position="325"/>
        <end position="354"/>
    </location>
</feature>
<evidence type="ECO:0000256" key="7">
    <source>
        <dbReference type="SAM" id="Phobius"/>
    </source>
</evidence>
<feature type="transmembrane region" description="Helical" evidence="7">
    <location>
        <begin position="291"/>
        <end position="313"/>
    </location>
</feature>
<feature type="transmembrane region" description="Helical" evidence="7">
    <location>
        <begin position="78"/>
        <end position="103"/>
    </location>
</feature>
<evidence type="ECO:0000256" key="3">
    <source>
        <dbReference type="ARBA" id="ARBA00022475"/>
    </source>
</evidence>
<evidence type="ECO:0000256" key="5">
    <source>
        <dbReference type="ARBA" id="ARBA00022989"/>
    </source>
</evidence>
<dbReference type="InterPro" id="IPR011701">
    <property type="entry name" value="MFS"/>
</dbReference>
<evidence type="ECO:0000256" key="2">
    <source>
        <dbReference type="ARBA" id="ARBA00022448"/>
    </source>
</evidence>
<dbReference type="Gene3D" id="1.20.1250.20">
    <property type="entry name" value="MFS general substrate transporter like domains"/>
    <property type="match status" value="2"/>
</dbReference>
<reference evidence="9 10" key="1">
    <citation type="journal article" date="2018" name="Mol. Biol. Evol.">
        <title>Analysis of the draft genome of the red seaweed Gracilariopsis chorda provides insights into genome size evolution in Rhodophyta.</title>
        <authorList>
            <person name="Lee J."/>
            <person name="Yang E.C."/>
            <person name="Graf L."/>
            <person name="Yang J.H."/>
            <person name="Qiu H."/>
            <person name="Zel Zion U."/>
            <person name="Chan C.X."/>
            <person name="Stephens T.G."/>
            <person name="Weber A.P.M."/>
            <person name="Boo G.H."/>
            <person name="Boo S.M."/>
            <person name="Kim K.M."/>
            <person name="Shin Y."/>
            <person name="Jung M."/>
            <person name="Lee S.J."/>
            <person name="Yim H.S."/>
            <person name="Lee J.H."/>
            <person name="Bhattacharya D."/>
            <person name="Yoon H.S."/>
        </authorList>
    </citation>
    <scope>NUCLEOTIDE SEQUENCE [LARGE SCALE GENOMIC DNA]</scope>
    <source>
        <strain evidence="9 10">SKKU-2015</strain>
        <tissue evidence="9">Whole body</tissue>
    </source>
</reference>
<dbReference type="GO" id="GO:0022857">
    <property type="term" value="F:transmembrane transporter activity"/>
    <property type="evidence" value="ECO:0007669"/>
    <property type="project" value="InterPro"/>
</dbReference>
<feature type="transmembrane region" description="Helical" evidence="7">
    <location>
        <begin position="391"/>
        <end position="409"/>
    </location>
</feature>
<evidence type="ECO:0000313" key="10">
    <source>
        <dbReference type="Proteomes" id="UP000247409"/>
    </source>
</evidence>
<keyword evidence="3" id="KW-1003">Cell membrane</keyword>
<feature type="transmembrane region" description="Helical" evidence="7">
    <location>
        <begin position="109"/>
        <end position="128"/>
    </location>
</feature>
<dbReference type="Proteomes" id="UP000247409">
    <property type="component" value="Unassembled WGS sequence"/>
</dbReference>
<comment type="caution">
    <text evidence="9">The sequence shown here is derived from an EMBL/GenBank/DDBJ whole genome shotgun (WGS) entry which is preliminary data.</text>
</comment>
<keyword evidence="4 7" id="KW-0812">Transmembrane</keyword>
<dbReference type="PANTHER" id="PTHR23517">
    <property type="entry name" value="RESISTANCE PROTEIN MDTM, PUTATIVE-RELATED-RELATED"/>
    <property type="match status" value="1"/>
</dbReference>
<feature type="transmembrane region" description="Helical" evidence="7">
    <location>
        <begin position="258"/>
        <end position="279"/>
    </location>
</feature>
<sequence>MSQSSLTERWHIAFSAALMNAIQAGSFFFTPTTLMPLIVSDFNLPMSLSTVPIALGKVAYVLLLIPGGMLVDHYGPRLCVMFGILGLAIVTTFYSLFITTFAAQLCAHVAMAVFASVSGVPVYSIFIAQWFQTAIGLAMGLVLAGYSAAGTAIPALLGPLAAYMGWRFAMACICAMLWLVALPVTYFCLKENHPELHFHSTVQQHQPPPPPILEKPLVSQRSFTFVAFALSYILLQYCFGCLGENIMFYLTIDTHMSLAFASLFFSALNFASFSAKLLGGHLGDHFDRFHVASLSSALAAIGITFLFNFGAGLDQNYMPHLTESPFAILLFALLFGFGYGATFNSLYALTPILFGKHNLGRTQSALFGLGLCGNAVGSVLTGVLRSKYGSYQVPFFVTALACICNFFVFNINRLTLGGSVSALTAMAPNEFLQPSEPFCDTHHSETSPTMSPFGTSPMRFSPMSPLLGGLQKPREAVPSPLHDHAAFDLRSRTYDTLELGALQNARIPYSSSRSFGTGMIADHGYPIARNWSNMSLRSHLQPAGASPQLMARSVSQVHSLHRSSTFEAMIQSGILSASLEGAGYLGTNEHSTGPR</sequence>
<gene>
    <name evidence="9" type="ORF">BWQ96_08730</name>
</gene>
<dbReference type="PROSITE" id="PS50850">
    <property type="entry name" value="MFS"/>
    <property type="match status" value="1"/>
</dbReference>
<dbReference type="InterPro" id="IPR036259">
    <property type="entry name" value="MFS_trans_sf"/>
</dbReference>
<dbReference type="InterPro" id="IPR050171">
    <property type="entry name" value="MFS_Transporters"/>
</dbReference>
<organism evidence="9 10">
    <name type="scientific">Gracilariopsis chorda</name>
    <dbReference type="NCBI Taxonomy" id="448386"/>
    <lineage>
        <taxon>Eukaryota</taxon>
        <taxon>Rhodophyta</taxon>
        <taxon>Florideophyceae</taxon>
        <taxon>Rhodymeniophycidae</taxon>
        <taxon>Gracilariales</taxon>
        <taxon>Gracilariaceae</taxon>
        <taxon>Gracilariopsis</taxon>
    </lineage>
</organism>
<dbReference type="OrthoDB" id="5667at2759"/>
<accession>A0A2V3IHH3</accession>